<dbReference type="Gene3D" id="3.30.2290.10">
    <property type="entry name" value="PmbA/TldD superfamily"/>
    <property type="match status" value="1"/>
</dbReference>
<evidence type="ECO:0000313" key="6">
    <source>
        <dbReference type="Proteomes" id="UP000031561"/>
    </source>
</evidence>
<feature type="domain" description="Metalloprotease TldD/E C-terminal" evidence="3">
    <location>
        <begin position="227"/>
        <end position="445"/>
    </location>
</feature>
<dbReference type="EMBL" id="JTHE03000116">
    <property type="protein sequence ID" value="MCM1985182.1"/>
    <property type="molecule type" value="Genomic_DNA"/>
</dbReference>
<sequence>MTQVQEIAAIAREKAQQLGIEKFDIYGATIDETSVQVDQGNPKQVKASNRSSVTVRVWAQSGQVGVTSTTDIDSSGLELALKTAQEASHFGVKDHAPDFSVAATQPLSEELSLTPDHTPIGELLAQLTQAEAELLASHEAIGSVPYNGLAQRSASRFYVNSQGALRQERRASNSIYLYSKADQPGKKPRSSGAFRVSNTFQALDIQGCVTEAAEKTISHLDYQGIPSGTYLVVLSPEAFLSLLGAFSNIFNAQSILDKRSLSTPESLGQPLATELLSVYDDALHPENVSKVTFDDEGTPTRRVCLIEKGVLKGFLHSAGTAKRLQAEPTGHANIGAKVTVSAHYYHVLPGTSANADYSLDTADNVVFIDDLQALHAGVKALQGSFSLPFDGWLLRNGERHSIASATVAGDFLTLLKSIVYLDPVAKVTPGGICPHVWVEGLSVTGEG</sequence>
<keyword evidence="6" id="KW-1185">Reference proteome</keyword>
<dbReference type="PANTHER" id="PTHR43421:SF1">
    <property type="entry name" value="METALLOPROTEASE PMBA"/>
    <property type="match status" value="1"/>
</dbReference>
<evidence type="ECO:0000313" key="5">
    <source>
        <dbReference type="EMBL" id="MCM1985182.1"/>
    </source>
</evidence>
<proteinExistence type="inferred from homology"/>
<reference evidence="5 6" key="1">
    <citation type="journal article" date="2015" name="Genome Announc.">
        <title>Draft Genome Sequence of Filamentous Marine Cyanobacterium Lyngbya confervoides Strain BDU141951.</title>
        <authorList>
            <person name="Chandrababunaidu M.M."/>
            <person name="Sen D."/>
            <person name="Tripathy S."/>
        </authorList>
    </citation>
    <scope>NUCLEOTIDE SEQUENCE [LARGE SCALE GENOMIC DNA]</scope>
    <source>
        <strain evidence="5 6">BDU141951</strain>
    </source>
</reference>
<dbReference type="RefSeq" id="WP_166277916.1">
    <property type="nucleotide sequence ID" value="NZ_JTHE03000116.1"/>
</dbReference>
<dbReference type="Pfam" id="PF19289">
    <property type="entry name" value="PmbA_TldD_3rd"/>
    <property type="match status" value="1"/>
</dbReference>
<organism evidence="5 6">
    <name type="scientific">Lyngbya confervoides BDU141951</name>
    <dbReference type="NCBI Taxonomy" id="1574623"/>
    <lineage>
        <taxon>Bacteria</taxon>
        <taxon>Bacillati</taxon>
        <taxon>Cyanobacteriota</taxon>
        <taxon>Cyanophyceae</taxon>
        <taxon>Oscillatoriophycideae</taxon>
        <taxon>Oscillatoriales</taxon>
        <taxon>Microcoleaceae</taxon>
        <taxon>Lyngbya</taxon>
    </lineage>
</organism>
<dbReference type="Proteomes" id="UP000031561">
    <property type="component" value="Unassembled WGS sequence"/>
</dbReference>
<dbReference type="PANTHER" id="PTHR43421">
    <property type="entry name" value="METALLOPROTEASE PMBA"/>
    <property type="match status" value="1"/>
</dbReference>
<dbReference type="InterPro" id="IPR036059">
    <property type="entry name" value="TldD/PmbA_sf"/>
</dbReference>
<dbReference type="SUPFAM" id="SSF111283">
    <property type="entry name" value="Putative modulator of DNA gyrase, PmbA/TldD"/>
    <property type="match status" value="1"/>
</dbReference>
<dbReference type="InterPro" id="IPR035068">
    <property type="entry name" value="TldD/PmbA_N"/>
</dbReference>
<dbReference type="InterPro" id="IPR045569">
    <property type="entry name" value="Metalloprtase-TldD/E_C"/>
</dbReference>
<feature type="domain" description="Metalloprotease TldD/E central" evidence="4">
    <location>
        <begin position="115"/>
        <end position="220"/>
    </location>
</feature>
<dbReference type="InterPro" id="IPR002510">
    <property type="entry name" value="Metalloprtase-TldD/E_N"/>
</dbReference>
<dbReference type="Pfam" id="PF19290">
    <property type="entry name" value="PmbA_TldD_2nd"/>
    <property type="match status" value="1"/>
</dbReference>
<gene>
    <name evidence="5" type="ORF">QQ91_0020400</name>
</gene>
<dbReference type="AlphaFoldDB" id="A0ABD4TAD7"/>
<accession>A0ABD4TAD7</accession>
<dbReference type="InterPro" id="IPR047657">
    <property type="entry name" value="PmbA"/>
</dbReference>
<comment type="caution">
    <text evidence="5">The sequence shown here is derived from an EMBL/GenBank/DDBJ whole genome shotgun (WGS) entry which is preliminary data.</text>
</comment>
<evidence type="ECO:0000259" key="3">
    <source>
        <dbReference type="Pfam" id="PF19289"/>
    </source>
</evidence>
<protein>
    <submittedName>
        <fullName evidence="5">TldD/PmbA family protein</fullName>
    </submittedName>
</protein>
<feature type="domain" description="Metalloprotease TldD/E N-terminal" evidence="2">
    <location>
        <begin position="24"/>
        <end position="87"/>
    </location>
</feature>
<evidence type="ECO:0000259" key="4">
    <source>
        <dbReference type="Pfam" id="PF19290"/>
    </source>
</evidence>
<name>A0ABD4TAD7_9CYAN</name>
<comment type="similarity">
    <text evidence="1">Belongs to the peptidase U62 family.</text>
</comment>
<evidence type="ECO:0000259" key="2">
    <source>
        <dbReference type="Pfam" id="PF01523"/>
    </source>
</evidence>
<dbReference type="InterPro" id="IPR045570">
    <property type="entry name" value="Metalloprtase-TldD/E_cen_dom"/>
</dbReference>
<dbReference type="Pfam" id="PF01523">
    <property type="entry name" value="PmbA_TldD_1st"/>
    <property type="match status" value="1"/>
</dbReference>
<evidence type="ECO:0000256" key="1">
    <source>
        <dbReference type="ARBA" id="ARBA00005836"/>
    </source>
</evidence>